<dbReference type="EMBL" id="ML977167">
    <property type="protein sequence ID" value="KAF1984573.1"/>
    <property type="molecule type" value="Genomic_DNA"/>
</dbReference>
<dbReference type="InterPro" id="IPR036236">
    <property type="entry name" value="Znf_C2H2_sf"/>
</dbReference>
<accession>A0A6G1GUD9</accession>
<dbReference type="Proteomes" id="UP000800041">
    <property type="component" value="Unassembled WGS sequence"/>
</dbReference>
<dbReference type="FunFam" id="3.30.160.60:FF:000141">
    <property type="entry name" value="C2H2 zinc finger protein"/>
    <property type="match status" value="1"/>
</dbReference>
<dbReference type="GO" id="GO:0000981">
    <property type="term" value="F:DNA-binding transcription factor activity, RNA polymerase II-specific"/>
    <property type="evidence" value="ECO:0007669"/>
    <property type="project" value="InterPro"/>
</dbReference>
<dbReference type="PROSITE" id="PS00028">
    <property type="entry name" value="ZINC_FINGER_C2H2_1"/>
    <property type="match status" value="2"/>
</dbReference>
<keyword evidence="6" id="KW-0805">Transcription regulation</keyword>
<evidence type="ECO:0000256" key="4">
    <source>
        <dbReference type="ARBA" id="ARBA00022771"/>
    </source>
</evidence>
<dbReference type="SMART" id="SM00355">
    <property type="entry name" value="ZnF_C2H2"/>
    <property type="match status" value="2"/>
</dbReference>
<feature type="compositionally biased region" description="Low complexity" evidence="10">
    <location>
        <begin position="416"/>
        <end position="429"/>
    </location>
</feature>
<name>A0A6G1GUD9_9PEZI</name>
<evidence type="ECO:0000256" key="10">
    <source>
        <dbReference type="SAM" id="MobiDB-lite"/>
    </source>
</evidence>
<keyword evidence="5" id="KW-0862">Zinc</keyword>
<comment type="subcellular location">
    <subcellularLocation>
        <location evidence="1">Nucleus</location>
    </subcellularLocation>
</comment>
<feature type="region of interest" description="Disordered" evidence="10">
    <location>
        <begin position="213"/>
        <end position="234"/>
    </location>
</feature>
<evidence type="ECO:0000256" key="6">
    <source>
        <dbReference type="ARBA" id="ARBA00023015"/>
    </source>
</evidence>
<keyword evidence="2" id="KW-0479">Metal-binding</keyword>
<dbReference type="GO" id="GO:0000785">
    <property type="term" value="C:chromatin"/>
    <property type="evidence" value="ECO:0007669"/>
    <property type="project" value="TreeGrafter"/>
</dbReference>
<dbReference type="AlphaFoldDB" id="A0A6G1GUD9"/>
<feature type="compositionally biased region" description="Polar residues" evidence="10">
    <location>
        <begin position="430"/>
        <end position="443"/>
    </location>
</feature>
<feature type="compositionally biased region" description="Basic residues" evidence="10">
    <location>
        <begin position="381"/>
        <end position="390"/>
    </location>
</feature>
<evidence type="ECO:0000259" key="11">
    <source>
        <dbReference type="PROSITE" id="PS50157"/>
    </source>
</evidence>
<feature type="compositionally biased region" description="Pro residues" evidence="10">
    <location>
        <begin position="218"/>
        <end position="228"/>
    </location>
</feature>
<reference evidence="12" key="1">
    <citation type="journal article" date="2020" name="Stud. Mycol.">
        <title>101 Dothideomycetes genomes: a test case for predicting lifestyles and emergence of pathogens.</title>
        <authorList>
            <person name="Haridas S."/>
            <person name="Albert R."/>
            <person name="Binder M."/>
            <person name="Bloem J."/>
            <person name="Labutti K."/>
            <person name="Salamov A."/>
            <person name="Andreopoulos B."/>
            <person name="Baker S."/>
            <person name="Barry K."/>
            <person name="Bills G."/>
            <person name="Bluhm B."/>
            <person name="Cannon C."/>
            <person name="Castanera R."/>
            <person name="Culley D."/>
            <person name="Daum C."/>
            <person name="Ezra D."/>
            <person name="Gonzalez J."/>
            <person name="Henrissat B."/>
            <person name="Kuo A."/>
            <person name="Liang C."/>
            <person name="Lipzen A."/>
            <person name="Lutzoni F."/>
            <person name="Magnuson J."/>
            <person name="Mondo S."/>
            <person name="Nolan M."/>
            <person name="Ohm R."/>
            <person name="Pangilinan J."/>
            <person name="Park H.-J."/>
            <person name="Ramirez L."/>
            <person name="Alfaro M."/>
            <person name="Sun H."/>
            <person name="Tritt A."/>
            <person name="Yoshinaga Y."/>
            <person name="Zwiers L.-H."/>
            <person name="Turgeon B."/>
            <person name="Goodwin S."/>
            <person name="Spatafora J."/>
            <person name="Crous P."/>
            <person name="Grigoriev I."/>
        </authorList>
    </citation>
    <scope>NUCLEOTIDE SEQUENCE</scope>
    <source>
        <strain evidence="12">CBS 113979</strain>
    </source>
</reference>
<dbReference type="FunFam" id="3.30.160.60:FF:000757">
    <property type="entry name" value="Transcription factor Msn2p"/>
    <property type="match status" value="1"/>
</dbReference>
<organism evidence="12 13">
    <name type="scientific">Aulographum hederae CBS 113979</name>
    <dbReference type="NCBI Taxonomy" id="1176131"/>
    <lineage>
        <taxon>Eukaryota</taxon>
        <taxon>Fungi</taxon>
        <taxon>Dikarya</taxon>
        <taxon>Ascomycota</taxon>
        <taxon>Pezizomycotina</taxon>
        <taxon>Dothideomycetes</taxon>
        <taxon>Pleosporomycetidae</taxon>
        <taxon>Aulographales</taxon>
        <taxon>Aulographaceae</taxon>
    </lineage>
</organism>
<proteinExistence type="predicted"/>
<dbReference type="GO" id="GO:0000978">
    <property type="term" value="F:RNA polymerase II cis-regulatory region sequence-specific DNA binding"/>
    <property type="evidence" value="ECO:0007669"/>
    <property type="project" value="InterPro"/>
</dbReference>
<keyword evidence="13" id="KW-1185">Reference proteome</keyword>
<dbReference type="PROSITE" id="PS50157">
    <property type="entry name" value="ZINC_FINGER_C2H2_2"/>
    <property type="match status" value="2"/>
</dbReference>
<evidence type="ECO:0000313" key="13">
    <source>
        <dbReference type="Proteomes" id="UP000800041"/>
    </source>
</evidence>
<dbReference type="Pfam" id="PF00096">
    <property type="entry name" value="zf-C2H2"/>
    <property type="match status" value="2"/>
</dbReference>
<dbReference type="Gene3D" id="3.30.160.60">
    <property type="entry name" value="Classic Zinc Finger"/>
    <property type="match status" value="2"/>
</dbReference>
<evidence type="ECO:0000313" key="12">
    <source>
        <dbReference type="EMBL" id="KAF1984573.1"/>
    </source>
</evidence>
<dbReference type="OrthoDB" id="654211at2759"/>
<dbReference type="GO" id="GO:0008270">
    <property type="term" value="F:zinc ion binding"/>
    <property type="evidence" value="ECO:0007669"/>
    <property type="project" value="UniProtKB-KW"/>
</dbReference>
<dbReference type="PANTHER" id="PTHR40626:SF13">
    <property type="entry name" value="RESPIRATION FACTOR 2-RELATED"/>
    <property type="match status" value="1"/>
</dbReference>
<keyword evidence="8" id="KW-0539">Nucleus</keyword>
<feature type="domain" description="C2H2-type" evidence="11">
    <location>
        <begin position="469"/>
        <end position="497"/>
    </location>
</feature>
<feature type="region of interest" description="Disordered" evidence="10">
    <location>
        <begin position="17"/>
        <end position="42"/>
    </location>
</feature>
<feature type="region of interest" description="Disordered" evidence="10">
    <location>
        <begin position="378"/>
        <end position="462"/>
    </location>
</feature>
<gene>
    <name evidence="12" type="ORF">K402DRAFT_139122</name>
</gene>
<evidence type="ECO:0000256" key="5">
    <source>
        <dbReference type="ARBA" id="ARBA00022833"/>
    </source>
</evidence>
<dbReference type="GO" id="GO:0005634">
    <property type="term" value="C:nucleus"/>
    <property type="evidence" value="ECO:0007669"/>
    <property type="project" value="UniProtKB-SubCell"/>
</dbReference>
<keyword evidence="3" id="KW-0677">Repeat</keyword>
<evidence type="ECO:0000256" key="2">
    <source>
        <dbReference type="ARBA" id="ARBA00022723"/>
    </source>
</evidence>
<keyword evidence="7" id="KW-0804">Transcription</keyword>
<dbReference type="SUPFAM" id="SSF57667">
    <property type="entry name" value="beta-beta-alpha zinc fingers"/>
    <property type="match status" value="1"/>
</dbReference>
<evidence type="ECO:0000256" key="7">
    <source>
        <dbReference type="ARBA" id="ARBA00023163"/>
    </source>
</evidence>
<evidence type="ECO:0000256" key="8">
    <source>
        <dbReference type="ARBA" id="ARBA00023242"/>
    </source>
</evidence>
<dbReference type="InterPro" id="IPR051059">
    <property type="entry name" value="VerF-like"/>
</dbReference>
<evidence type="ECO:0000256" key="1">
    <source>
        <dbReference type="ARBA" id="ARBA00004123"/>
    </source>
</evidence>
<keyword evidence="4 9" id="KW-0863">Zinc-finger</keyword>
<feature type="domain" description="C2H2-type" evidence="11">
    <location>
        <begin position="498"/>
        <end position="520"/>
    </location>
</feature>
<feature type="region of interest" description="Disordered" evidence="10">
    <location>
        <begin position="564"/>
        <end position="591"/>
    </location>
</feature>
<feature type="compositionally biased region" description="Basic and acidic residues" evidence="10">
    <location>
        <begin position="572"/>
        <end position="582"/>
    </location>
</feature>
<dbReference type="InterPro" id="IPR013087">
    <property type="entry name" value="Znf_C2H2_type"/>
</dbReference>
<evidence type="ECO:0000256" key="3">
    <source>
        <dbReference type="ARBA" id="ARBA00022737"/>
    </source>
</evidence>
<sequence>MEGSYAHHPPQFIGQPSFFYYHPEPNADNRQNGHFTPHPHAHGLPYPPPPHQLQSQDPAAFYAHHIAYERPMSSNSQMHYQQMQQYHHQQSLVTPVASPQPMCQKPTILVQQDSPYLYPLETDCYTPSTPPLSCSGSASSSPPSTCEILPTPVNGAYFGHESVEGIKQGCEGEVFNESLASAEWNGSASPPLTPVFIQPPSANSAPYLLSASSCPSLSPSPSPQPPSATPDTEVNFCDPRNLTVGSSSSAADYPCLPTLCTGDDEEHKLMLRGDAFDEPQEHKAPTPADFLTFNGLPTFEPLFELDNEDDFSADHLAPTHNAHFLGNKRQRTELSLSPESEPFGSEHSFSDFDDDLTTGLLTPCDTVTSFSMDDMVDMKPKPVKRRSSKKARIDEEFDSDFPVNSHSGDAQEDSRSSSNQQQSSSGQAQPNGTDNAIASSSEDGATPVTAPVSRRGRKQSLTEDPSKTFVCTLCNRRFRRQEHLKRHYRSLHTHDKPFECTDCGKKFSRSDNLSQHQRTHGAGSIVMGVLGENELRQHTEESYGSPDPNAMGAILFEAAAAVSSSSSVGSMSDHDHSPSGDKKQRKRKRDE</sequence>
<evidence type="ECO:0000256" key="9">
    <source>
        <dbReference type="PROSITE-ProRule" id="PRU00042"/>
    </source>
</evidence>
<dbReference type="PANTHER" id="PTHR40626">
    <property type="entry name" value="MIP31509P"/>
    <property type="match status" value="1"/>
</dbReference>
<protein>
    <recommendedName>
        <fullName evidence="11">C2H2-type domain-containing protein</fullName>
    </recommendedName>
</protein>